<proteinExistence type="predicted"/>
<organism evidence="2 3">
    <name type="scientific">Bugula neritina</name>
    <name type="common">Brown bryozoan</name>
    <name type="synonym">Sertularia neritina</name>
    <dbReference type="NCBI Taxonomy" id="10212"/>
    <lineage>
        <taxon>Eukaryota</taxon>
        <taxon>Metazoa</taxon>
        <taxon>Spiralia</taxon>
        <taxon>Lophotrochozoa</taxon>
        <taxon>Bryozoa</taxon>
        <taxon>Gymnolaemata</taxon>
        <taxon>Cheilostomatida</taxon>
        <taxon>Flustrina</taxon>
        <taxon>Buguloidea</taxon>
        <taxon>Bugulidae</taxon>
        <taxon>Bugula</taxon>
    </lineage>
</organism>
<gene>
    <name evidence="2" type="ORF">EB796_016142</name>
</gene>
<dbReference type="EMBL" id="VXIV02002444">
    <property type="protein sequence ID" value="KAF6025551.1"/>
    <property type="molecule type" value="Genomic_DNA"/>
</dbReference>
<dbReference type="InterPro" id="IPR019374">
    <property type="entry name" value="Ribosomal_mS22"/>
</dbReference>
<accession>A0A7J7JIT6</accession>
<keyword evidence="3" id="KW-1185">Reference proteome</keyword>
<dbReference type="PANTHER" id="PTHR13071:SF4">
    <property type="entry name" value="SMALL RIBOSOMAL SUBUNIT PROTEIN MS22"/>
    <property type="match status" value="1"/>
</dbReference>
<dbReference type="Pfam" id="PF10245">
    <property type="entry name" value="MRP-S22"/>
    <property type="match status" value="1"/>
</dbReference>
<dbReference type="OrthoDB" id="10052321at2759"/>
<feature type="compositionally biased region" description="Low complexity" evidence="1">
    <location>
        <begin position="361"/>
        <end position="392"/>
    </location>
</feature>
<reference evidence="2" key="1">
    <citation type="submission" date="2020-06" db="EMBL/GenBank/DDBJ databases">
        <title>Draft genome of Bugula neritina, a colonial animal packing powerful symbionts and potential medicines.</title>
        <authorList>
            <person name="Rayko M."/>
        </authorList>
    </citation>
    <scope>NUCLEOTIDE SEQUENCE [LARGE SCALE GENOMIC DNA]</scope>
    <source>
        <strain evidence="2">Kwan_BN1</strain>
    </source>
</reference>
<evidence type="ECO:0000313" key="3">
    <source>
        <dbReference type="Proteomes" id="UP000593567"/>
    </source>
</evidence>
<evidence type="ECO:0000313" key="2">
    <source>
        <dbReference type="EMBL" id="KAF6025551.1"/>
    </source>
</evidence>
<name>A0A7J7JIT6_BUGNE</name>
<dbReference type="GO" id="GO:0005763">
    <property type="term" value="C:mitochondrial small ribosomal subunit"/>
    <property type="evidence" value="ECO:0007669"/>
    <property type="project" value="TreeGrafter"/>
</dbReference>
<dbReference type="GO" id="GO:0003735">
    <property type="term" value="F:structural constituent of ribosome"/>
    <property type="evidence" value="ECO:0007669"/>
    <property type="project" value="TreeGrafter"/>
</dbReference>
<comment type="caution">
    <text evidence="2">The sequence shown here is derived from an EMBL/GenBank/DDBJ whole genome shotgun (WGS) entry which is preliminary data.</text>
</comment>
<dbReference type="Proteomes" id="UP000593567">
    <property type="component" value="Unassembled WGS sequence"/>
</dbReference>
<feature type="region of interest" description="Disordered" evidence="1">
    <location>
        <begin position="351"/>
        <end position="399"/>
    </location>
</feature>
<dbReference type="PANTHER" id="PTHR13071">
    <property type="entry name" value="MITOCHONDRIAL 28S RIBOSOMAL PROTEIN S22"/>
    <property type="match status" value="1"/>
</dbReference>
<evidence type="ECO:0000256" key="1">
    <source>
        <dbReference type="SAM" id="MobiDB-lite"/>
    </source>
</evidence>
<dbReference type="AlphaFoldDB" id="A0A7J7JIT6"/>
<sequence>MGLLCTIRTLPSSSLKSFIITHSDLVLRAVCNSQNRLAHAASQAASVNSSNGATASIPENKYELFVRPDVQDILKKLTAIDPHKVLPNLTKLKQTREITLMTKEQLIQAEKAALERAEQLSQMPPVLPPRKECEKVMAVDSQLSGLSTSSIVFTDTTLGLPERERVMVVRTPDGALMSAPWEVRDRVLQVYYPRSGRRVKPAPMFSGIYLENLIKERRYKYLLDSACCQYEPDHPDFIKITHQVYEDCEARETYHALLSTRHYGPMVFYFVLQKRVTNLLKHLLHQNRPDDCIEVIKLYSIVWDLELASPPETYSIKVMTSFIQNFIEKEAITDVSLLREIKILSLRDSISSSHSEKISADEASNSDSESDSSSSGSESDGSSSESESDGSSTDGKSFR</sequence>
<protein>
    <submittedName>
        <fullName evidence="2">MRPS22</fullName>
    </submittedName>
</protein>